<accession>A0A2J8Q9N4</accession>
<feature type="non-terminal residue" evidence="2">
    <location>
        <position position="195"/>
    </location>
</feature>
<dbReference type="AlphaFoldDB" id="A0A2J8Q9N4"/>
<feature type="compositionally biased region" description="Basic and acidic residues" evidence="1">
    <location>
        <begin position="14"/>
        <end position="83"/>
    </location>
</feature>
<feature type="non-terminal residue" evidence="2">
    <location>
        <position position="1"/>
    </location>
</feature>
<evidence type="ECO:0000256" key="1">
    <source>
        <dbReference type="SAM" id="MobiDB-lite"/>
    </source>
</evidence>
<organism evidence="2 3">
    <name type="scientific">Pan troglodytes</name>
    <name type="common">Chimpanzee</name>
    <dbReference type="NCBI Taxonomy" id="9598"/>
    <lineage>
        <taxon>Eukaryota</taxon>
        <taxon>Metazoa</taxon>
        <taxon>Chordata</taxon>
        <taxon>Craniata</taxon>
        <taxon>Vertebrata</taxon>
        <taxon>Euteleostomi</taxon>
        <taxon>Mammalia</taxon>
        <taxon>Eutheria</taxon>
        <taxon>Euarchontoglires</taxon>
        <taxon>Primates</taxon>
        <taxon>Haplorrhini</taxon>
        <taxon>Catarrhini</taxon>
        <taxon>Hominidae</taxon>
        <taxon>Pan</taxon>
    </lineage>
</organism>
<feature type="compositionally biased region" description="Basic and acidic residues" evidence="1">
    <location>
        <begin position="131"/>
        <end position="166"/>
    </location>
</feature>
<comment type="caution">
    <text evidence="2">The sequence shown here is derived from an EMBL/GenBank/DDBJ whole genome shotgun (WGS) entry which is preliminary data.</text>
</comment>
<evidence type="ECO:0000313" key="2">
    <source>
        <dbReference type="EMBL" id="PNI92982.1"/>
    </source>
</evidence>
<name>A0A2J8Q9N4_PANTR</name>
<reference evidence="2 3" key="1">
    <citation type="submission" date="2017-12" db="EMBL/GenBank/DDBJ databases">
        <title>High-resolution comparative analysis of great ape genomes.</title>
        <authorList>
            <person name="Pollen A."/>
            <person name="Hastie A."/>
            <person name="Hormozdiari F."/>
            <person name="Dougherty M."/>
            <person name="Liu R."/>
            <person name="Chaisson M."/>
            <person name="Hoppe E."/>
            <person name="Hill C."/>
            <person name="Pang A."/>
            <person name="Hillier L."/>
            <person name="Baker C."/>
            <person name="Armstrong J."/>
            <person name="Shendure J."/>
            <person name="Paten B."/>
            <person name="Wilson R."/>
            <person name="Chao H."/>
            <person name="Schneider V."/>
            <person name="Ventura M."/>
            <person name="Kronenberg Z."/>
            <person name="Murali S."/>
            <person name="Gordon D."/>
            <person name="Cantsilieris S."/>
            <person name="Munson K."/>
            <person name="Nelson B."/>
            <person name="Raja A."/>
            <person name="Underwood J."/>
            <person name="Diekhans M."/>
            <person name="Fiddes I."/>
            <person name="Haussler D."/>
            <person name="Eichler E."/>
        </authorList>
    </citation>
    <scope>NUCLEOTIDE SEQUENCE [LARGE SCALE GENOMIC DNA]</scope>
    <source>
        <strain evidence="2">Yerkes chimp pedigree #C0471</strain>
    </source>
</reference>
<evidence type="ECO:0000313" key="3">
    <source>
        <dbReference type="Proteomes" id="UP000236370"/>
    </source>
</evidence>
<proteinExistence type="predicted"/>
<feature type="compositionally biased region" description="Pro residues" evidence="1">
    <location>
        <begin position="1"/>
        <end position="12"/>
    </location>
</feature>
<sequence length="195" mass="23423">HFRHLPPYPLPKAPSERRSPERLKHYDDHRHRDHSHGRGERHRSLDRRERGRSPDRRRQDSRYRSDYDRGRTPSRHRSYERSRSYGLSVVPEPAGCTPELPGEIIKNTDSWAPPLETVNHRSPSREKKRARWEEEKDRWSDNQSSGKDKNYTSIKEKEPEETMPDKNEEEEEELLKPVWIRCTHSENYYSSDPMD</sequence>
<protein>
    <submittedName>
        <fullName evidence="2">DROSHA isoform 10</fullName>
    </submittedName>
</protein>
<dbReference type="EMBL" id="NBAG03000058">
    <property type="protein sequence ID" value="PNI92982.1"/>
    <property type="molecule type" value="Genomic_DNA"/>
</dbReference>
<dbReference type="Proteomes" id="UP000236370">
    <property type="component" value="Unassembled WGS sequence"/>
</dbReference>
<feature type="region of interest" description="Disordered" evidence="1">
    <location>
        <begin position="1"/>
        <end position="174"/>
    </location>
</feature>
<gene>
    <name evidence="2" type="ORF">CK820_G0039435</name>
</gene>